<dbReference type="EMBL" id="DS113819">
    <property type="protein sequence ID" value="EAX95189.1"/>
    <property type="molecule type" value="Genomic_DNA"/>
</dbReference>
<gene>
    <name evidence="2" type="ORF">TVAG_032560</name>
</gene>
<accession>A2FIT6</accession>
<reference evidence="2" key="2">
    <citation type="journal article" date="2007" name="Science">
        <title>Draft genome sequence of the sexually transmitted pathogen Trichomonas vaginalis.</title>
        <authorList>
            <person name="Carlton J.M."/>
            <person name="Hirt R.P."/>
            <person name="Silva J.C."/>
            <person name="Delcher A.L."/>
            <person name="Schatz M."/>
            <person name="Zhao Q."/>
            <person name="Wortman J.R."/>
            <person name="Bidwell S.L."/>
            <person name="Alsmark U.C.M."/>
            <person name="Besteiro S."/>
            <person name="Sicheritz-Ponten T."/>
            <person name="Noel C.J."/>
            <person name="Dacks J.B."/>
            <person name="Foster P.G."/>
            <person name="Simillion C."/>
            <person name="Van de Peer Y."/>
            <person name="Miranda-Saavedra D."/>
            <person name="Barton G.J."/>
            <person name="Westrop G.D."/>
            <person name="Mueller S."/>
            <person name="Dessi D."/>
            <person name="Fiori P.L."/>
            <person name="Ren Q."/>
            <person name="Paulsen I."/>
            <person name="Zhang H."/>
            <person name="Bastida-Corcuera F.D."/>
            <person name="Simoes-Barbosa A."/>
            <person name="Brown M.T."/>
            <person name="Hayes R.D."/>
            <person name="Mukherjee M."/>
            <person name="Okumura C.Y."/>
            <person name="Schneider R."/>
            <person name="Smith A.J."/>
            <person name="Vanacova S."/>
            <person name="Villalvazo M."/>
            <person name="Haas B.J."/>
            <person name="Pertea M."/>
            <person name="Feldblyum T.V."/>
            <person name="Utterback T.R."/>
            <person name="Shu C.L."/>
            <person name="Osoegawa K."/>
            <person name="de Jong P.J."/>
            <person name="Hrdy I."/>
            <person name="Horvathova L."/>
            <person name="Zubacova Z."/>
            <person name="Dolezal P."/>
            <person name="Malik S.B."/>
            <person name="Logsdon J.M. Jr."/>
            <person name="Henze K."/>
            <person name="Gupta A."/>
            <person name="Wang C.C."/>
            <person name="Dunne R.L."/>
            <person name="Upcroft J.A."/>
            <person name="Upcroft P."/>
            <person name="White O."/>
            <person name="Salzberg S.L."/>
            <person name="Tang P."/>
            <person name="Chiu C.-H."/>
            <person name="Lee Y.-S."/>
            <person name="Embley T.M."/>
            <person name="Coombs G.H."/>
            <person name="Mottram J.C."/>
            <person name="Tachezy J."/>
            <person name="Fraser-Liggett C.M."/>
            <person name="Johnson P.J."/>
        </authorList>
    </citation>
    <scope>NUCLEOTIDE SEQUENCE [LARGE SCALE GENOMIC DNA]</scope>
    <source>
        <strain evidence="2">G3</strain>
    </source>
</reference>
<dbReference type="PANTHER" id="PTHR45661:SF3">
    <property type="entry name" value="IG-LIKE DOMAIN-CONTAINING PROTEIN"/>
    <property type="match status" value="1"/>
</dbReference>
<dbReference type="OrthoDB" id="676979at2759"/>
<dbReference type="SMR" id="A2FIT6"/>
<dbReference type="AlphaFoldDB" id="A2FIT6"/>
<protein>
    <submittedName>
        <fullName evidence="2">Surface antigen BspA-like</fullName>
    </submittedName>
</protein>
<keyword evidence="1" id="KW-0812">Transmembrane</keyword>
<evidence type="ECO:0000256" key="1">
    <source>
        <dbReference type="SAM" id="Phobius"/>
    </source>
</evidence>
<dbReference type="RefSeq" id="XP_001308119.1">
    <property type="nucleotide sequence ID" value="XM_001308118.1"/>
</dbReference>
<keyword evidence="1" id="KW-1133">Transmembrane helix</keyword>
<evidence type="ECO:0000313" key="2">
    <source>
        <dbReference type="EMBL" id="EAX95189.1"/>
    </source>
</evidence>
<organism evidence="2 3">
    <name type="scientific">Trichomonas vaginalis (strain ATCC PRA-98 / G3)</name>
    <dbReference type="NCBI Taxonomy" id="412133"/>
    <lineage>
        <taxon>Eukaryota</taxon>
        <taxon>Metamonada</taxon>
        <taxon>Parabasalia</taxon>
        <taxon>Trichomonadida</taxon>
        <taxon>Trichomonadidae</taxon>
        <taxon>Trichomonas</taxon>
    </lineage>
</organism>
<reference evidence="2" key="1">
    <citation type="submission" date="2006-10" db="EMBL/GenBank/DDBJ databases">
        <authorList>
            <person name="Amadeo P."/>
            <person name="Zhao Q."/>
            <person name="Wortman J."/>
            <person name="Fraser-Liggett C."/>
            <person name="Carlton J."/>
        </authorList>
    </citation>
    <scope>NUCLEOTIDE SEQUENCE</scope>
    <source>
        <strain evidence="2">G3</strain>
    </source>
</reference>
<dbReference type="InterPro" id="IPR032675">
    <property type="entry name" value="LRR_dom_sf"/>
</dbReference>
<dbReference type="InterPro" id="IPR053139">
    <property type="entry name" value="Surface_bspA-like"/>
</dbReference>
<dbReference type="KEGG" id="tva:4752933"/>
<dbReference type="VEuPathDB" id="TrichDB:TVAG_032560"/>
<dbReference type="PANTHER" id="PTHR45661">
    <property type="entry name" value="SURFACE ANTIGEN"/>
    <property type="match status" value="1"/>
</dbReference>
<dbReference type="SUPFAM" id="SSF52058">
    <property type="entry name" value="L domain-like"/>
    <property type="match status" value="2"/>
</dbReference>
<feature type="transmembrane region" description="Helical" evidence="1">
    <location>
        <begin position="1037"/>
        <end position="1057"/>
    </location>
</feature>
<keyword evidence="3" id="KW-1185">Reference proteome</keyword>
<proteinExistence type="predicted"/>
<dbReference type="Pfam" id="PF13306">
    <property type="entry name" value="LRR_5"/>
    <property type="match status" value="4"/>
</dbReference>
<dbReference type="VEuPathDB" id="TrichDB:TVAGG3_0487840"/>
<dbReference type="Proteomes" id="UP000001542">
    <property type="component" value="Unassembled WGS sequence"/>
</dbReference>
<keyword evidence="1" id="KW-0472">Membrane</keyword>
<sequence length="1060" mass="120555">MLNHLTFQVLLHSKAKLIAEPAYEDDGKTLIISSKDDFKDENLLPIVTSKNIEKLVIKGTEITGLTILSAFSYIQNYDFSETSISEIPPYCFKDLKNIKTITLPNQGINIGSFAFANSSIVSVIGSQVLTIDTYAFYGCSDLTAIDLSKTDMVTDFAFTNSSITEAHLNNAADFSYSFYKCDKLTTLTFQNPPAVKDQLDFTKITSITLAGADEGFYMPELVELTISGSVCNIYNPLPKLESVTFTDNQIYSIYLINQPLLQTIILPQMQDATLTVSFENNPKLTRVDNSQFIQTRIQSYTLFAGCCAIKTIDLTNVESFERDDFRNCYNLETITGLTDISTNGKFSVHSMFRNCWKLKISTISSEYYNDDGMPISTFTYCGITDITISITSSFNSNFYFFGCKNLKTVKYNNIYTIPKYAFRDCINLEQVTFSDSAYYVDNFAFENTKLSTFDLKNIESIGYFAFSNCKIEELTIRKDIQPLPELYSMEFDLDRNKDYYNFNFEMMINYERLNDGNDYPNDHMHYYVTPFWNCKKLRKITLGSEVTSFSLKYFPNSTITEIVLDNNNNFAVENGILYDTTKTIIYAYFNTQSTDFTVPDTVETISPFALAYSSYETITMPKQINIINGLFAFCHKLKEVTIQAKINRLGDDTFSHCYNLETINFAGGSSLISIGHDCFICCYKLSSLPSLENVKYLGDYSFAYCTSLTSISIPKVNTIPSFCFWHSNIVQFTFSDSLSAINISAFNTTKIKSFSCPETLVFINEDAFANCNNLESFTYNNKVSSILRGTFFNTSLTKIKIPNTITYINPMAFNQSYHINFEFEEGGHPLFTVDNNCFIEKHTGLLLFTYGKVYGAFKLSSKVTRFNMHSIHSERVTKNEKFIIKQGITTLIIPESVRDKYEYQLLSFEDIVQTEVNKWASTPQNLCFEGDIIPQLGTYESPFEVNYYQGEKSVGNSNQGIKYGCKLEQDSLMRANVFKAANDNYPKTYRLGNDIYSNGNVDGIGNNGMYDEWHVPNIQKSYNITFTPQTLNKNLELALFVFVMVLTIIIAILSIILTKF</sequence>
<dbReference type="InParanoid" id="A2FIT6"/>
<dbReference type="InterPro" id="IPR026906">
    <property type="entry name" value="LRR_5"/>
</dbReference>
<name>A2FIT6_TRIV3</name>
<dbReference type="Gene3D" id="3.80.10.10">
    <property type="entry name" value="Ribonuclease Inhibitor"/>
    <property type="match status" value="4"/>
</dbReference>
<evidence type="ECO:0000313" key="3">
    <source>
        <dbReference type="Proteomes" id="UP000001542"/>
    </source>
</evidence>